<organism evidence="7 8">
    <name type="scientific">Xiphophorus maculatus</name>
    <name type="common">Southern platyfish</name>
    <name type="synonym">Platypoecilus maculatus</name>
    <dbReference type="NCBI Taxonomy" id="8083"/>
    <lineage>
        <taxon>Eukaryota</taxon>
        <taxon>Metazoa</taxon>
        <taxon>Chordata</taxon>
        <taxon>Craniata</taxon>
        <taxon>Vertebrata</taxon>
        <taxon>Euteleostomi</taxon>
        <taxon>Actinopterygii</taxon>
        <taxon>Neopterygii</taxon>
        <taxon>Teleostei</taxon>
        <taxon>Neoteleostei</taxon>
        <taxon>Acanthomorphata</taxon>
        <taxon>Ovalentaria</taxon>
        <taxon>Atherinomorphae</taxon>
        <taxon>Cyprinodontiformes</taxon>
        <taxon>Poeciliidae</taxon>
        <taxon>Poeciliinae</taxon>
        <taxon>Xiphophorus</taxon>
    </lineage>
</organism>
<dbReference type="PANTHER" id="PTHR15950">
    <property type="entry name" value="TRANSCRIPTION COFACTOR VESTIGIAL-LIKE PROTEIN"/>
    <property type="match status" value="1"/>
</dbReference>
<evidence type="ECO:0000256" key="5">
    <source>
        <dbReference type="ARBA" id="ARBA00023242"/>
    </source>
</evidence>
<dbReference type="SMART" id="SM00711">
    <property type="entry name" value="TDU"/>
    <property type="match status" value="1"/>
</dbReference>
<name>A0A3B5QPD1_XIPMA</name>
<sequence>MEERADSPVLVKVEENPDSVVLMYFKGDINSMVDEHFSRALGKANKAYESGLRSKKIRKTVKLARWDPASPPAPSRTHFQAGQCLRGTGSLWTLQQASNLVSLNLILTFII</sequence>
<dbReference type="STRING" id="8083.ENSXMAP00000032527"/>
<dbReference type="AlphaFoldDB" id="A0A3B5QPD1"/>
<dbReference type="GeneTree" id="ENSGT00940000174529"/>
<dbReference type="PANTHER" id="PTHR15950:SF23">
    <property type="entry name" value="SI:CH73-52F15.5-RELATED"/>
    <property type="match status" value="1"/>
</dbReference>
<evidence type="ECO:0000256" key="4">
    <source>
        <dbReference type="ARBA" id="ARBA00023163"/>
    </source>
</evidence>
<comment type="function">
    <text evidence="1">May act as a specific coactivator for the mammalian TEFs.</text>
</comment>
<accession>A0A3B5QPD1</accession>
<proteinExistence type="inferred from homology"/>
<keyword evidence="4" id="KW-0804">Transcription</keyword>
<comment type="subcellular location">
    <subcellularLocation>
        <location evidence="2">Nucleus</location>
    </subcellularLocation>
</comment>
<dbReference type="GO" id="GO:0005634">
    <property type="term" value="C:nucleus"/>
    <property type="evidence" value="ECO:0007669"/>
    <property type="project" value="UniProtKB-SubCell"/>
</dbReference>
<dbReference type="Ensembl" id="ENSXMAT00000021886.1">
    <property type="protein sequence ID" value="ENSXMAP00000032527.1"/>
    <property type="gene ID" value="ENSXMAG00000023492.1"/>
</dbReference>
<reference evidence="8" key="2">
    <citation type="journal article" date="2013" name="Nat. Genet.">
        <title>The genome of the platyfish, Xiphophorus maculatus, provides insights into evolutionary adaptation and several complex traits.</title>
        <authorList>
            <person name="Schartl M."/>
            <person name="Walter R.B."/>
            <person name="Shen Y."/>
            <person name="Garcia T."/>
            <person name="Catchen J."/>
            <person name="Amores A."/>
            <person name="Braasch I."/>
            <person name="Chalopin D."/>
            <person name="Volff J.N."/>
            <person name="Lesch K.P."/>
            <person name="Bisazza A."/>
            <person name="Minx P."/>
            <person name="Hillier L."/>
            <person name="Wilson R.K."/>
            <person name="Fuerstenberg S."/>
            <person name="Boore J."/>
            <person name="Searle S."/>
            <person name="Postlethwait J.H."/>
            <person name="Warren W.C."/>
        </authorList>
    </citation>
    <scope>NUCLEOTIDE SEQUENCE [LARGE SCALE GENOMIC DNA]</scope>
    <source>
        <strain evidence="8">JP 163 A</strain>
    </source>
</reference>
<evidence type="ECO:0000313" key="7">
    <source>
        <dbReference type="Ensembl" id="ENSXMAP00000032527.1"/>
    </source>
</evidence>
<keyword evidence="3" id="KW-0805">Transcription regulation</keyword>
<keyword evidence="8" id="KW-1185">Reference proteome</keyword>
<dbReference type="InterPro" id="IPR006627">
    <property type="entry name" value="TDU_repeat"/>
</dbReference>
<evidence type="ECO:0000256" key="2">
    <source>
        <dbReference type="ARBA" id="ARBA00004123"/>
    </source>
</evidence>
<evidence type="ECO:0000256" key="3">
    <source>
        <dbReference type="ARBA" id="ARBA00023015"/>
    </source>
</evidence>
<evidence type="ECO:0000313" key="8">
    <source>
        <dbReference type="Proteomes" id="UP000002852"/>
    </source>
</evidence>
<dbReference type="GO" id="GO:0006355">
    <property type="term" value="P:regulation of DNA-templated transcription"/>
    <property type="evidence" value="ECO:0007669"/>
    <property type="project" value="InterPro"/>
</dbReference>
<dbReference type="Pfam" id="PF07545">
    <property type="entry name" value="Vg_Tdu"/>
    <property type="match status" value="1"/>
</dbReference>
<reference evidence="7" key="4">
    <citation type="submission" date="2025-09" db="UniProtKB">
        <authorList>
            <consortium name="Ensembl"/>
        </authorList>
    </citation>
    <scope>IDENTIFICATION</scope>
    <source>
        <strain evidence="7">JP 163 A</strain>
    </source>
</reference>
<reference evidence="8" key="1">
    <citation type="submission" date="2012-01" db="EMBL/GenBank/DDBJ databases">
        <authorList>
            <person name="Walter R."/>
            <person name="Schartl M."/>
            <person name="Warren W."/>
        </authorList>
    </citation>
    <scope>NUCLEOTIDE SEQUENCE [LARGE SCALE GENOMIC DNA]</scope>
    <source>
        <strain evidence="8">JP 163 A</strain>
    </source>
</reference>
<protein>
    <submittedName>
        <fullName evidence="7">Uncharacterized protein</fullName>
    </submittedName>
</protein>
<keyword evidence="5" id="KW-0539">Nucleus</keyword>
<evidence type="ECO:0000256" key="6">
    <source>
        <dbReference type="ARBA" id="ARBA00025784"/>
    </source>
</evidence>
<evidence type="ECO:0000256" key="1">
    <source>
        <dbReference type="ARBA" id="ARBA00002229"/>
    </source>
</evidence>
<dbReference type="InParanoid" id="A0A3B5QPD1"/>
<reference evidence="7" key="3">
    <citation type="submission" date="2025-08" db="UniProtKB">
        <authorList>
            <consortium name="Ensembl"/>
        </authorList>
    </citation>
    <scope>IDENTIFICATION</scope>
    <source>
        <strain evidence="7">JP 163 A</strain>
    </source>
</reference>
<dbReference type="Proteomes" id="UP000002852">
    <property type="component" value="Unassembled WGS sequence"/>
</dbReference>
<dbReference type="InterPro" id="IPR011520">
    <property type="entry name" value="Vg_fam"/>
</dbReference>
<comment type="similarity">
    <text evidence="6">Belongs to the vestigial family.</text>
</comment>